<name>A0A9W9LM63_9EURO</name>
<feature type="region of interest" description="Disordered" evidence="1">
    <location>
        <begin position="1"/>
        <end position="63"/>
    </location>
</feature>
<reference evidence="2" key="1">
    <citation type="submission" date="2022-11" db="EMBL/GenBank/DDBJ databases">
        <authorList>
            <person name="Petersen C."/>
        </authorList>
    </citation>
    <scope>NUCLEOTIDE SEQUENCE</scope>
    <source>
        <strain evidence="2">IBT 21917</strain>
    </source>
</reference>
<evidence type="ECO:0000313" key="2">
    <source>
        <dbReference type="EMBL" id="KAJ5162408.1"/>
    </source>
</evidence>
<organism evidence="2 3">
    <name type="scientific">Penicillium capsulatum</name>
    <dbReference type="NCBI Taxonomy" id="69766"/>
    <lineage>
        <taxon>Eukaryota</taxon>
        <taxon>Fungi</taxon>
        <taxon>Dikarya</taxon>
        <taxon>Ascomycota</taxon>
        <taxon>Pezizomycotina</taxon>
        <taxon>Eurotiomycetes</taxon>
        <taxon>Eurotiomycetidae</taxon>
        <taxon>Eurotiales</taxon>
        <taxon>Aspergillaceae</taxon>
        <taxon>Penicillium</taxon>
    </lineage>
</organism>
<dbReference type="AlphaFoldDB" id="A0A9W9LM63"/>
<keyword evidence="3" id="KW-1185">Reference proteome</keyword>
<sequence>MHQPRPQKAVSVADIESPATFPFNPPQPQQEQPFHHQVPVPAAGPGPDATVHGPPSHASGTPLSQIPERAIHAQPFQPHNYQQSGYYPSYPPSGMYFPGSGPEYSAYNGPMGPGASVPNFPPGQQPVPYSVPPSTGEAPSQLETVAHESGGTVYFYDANQMYTNPNCGVPGPDPGGVVGMGGMMTPPGTTYYYPQAQPGAGGMYYGPQ</sequence>
<dbReference type="OrthoDB" id="5413466at2759"/>
<comment type="caution">
    <text evidence="2">The sequence shown here is derived from an EMBL/GenBank/DDBJ whole genome shotgun (WGS) entry which is preliminary data.</text>
</comment>
<evidence type="ECO:0000256" key="1">
    <source>
        <dbReference type="SAM" id="MobiDB-lite"/>
    </source>
</evidence>
<dbReference type="EMBL" id="JAPQKO010000005">
    <property type="protein sequence ID" value="KAJ5162408.1"/>
    <property type="molecule type" value="Genomic_DNA"/>
</dbReference>
<proteinExistence type="predicted"/>
<protein>
    <submittedName>
        <fullName evidence="2">Uncharacterized protein</fullName>
    </submittedName>
</protein>
<evidence type="ECO:0000313" key="3">
    <source>
        <dbReference type="Proteomes" id="UP001146351"/>
    </source>
</evidence>
<feature type="compositionally biased region" description="Low complexity" evidence="1">
    <location>
        <begin position="29"/>
        <end position="47"/>
    </location>
</feature>
<gene>
    <name evidence="2" type="ORF">N7492_007800</name>
</gene>
<dbReference type="Proteomes" id="UP001146351">
    <property type="component" value="Unassembled WGS sequence"/>
</dbReference>
<reference evidence="2" key="2">
    <citation type="journal article" date="2023" name="IMA Fungus">
        <title>Comparative genomic study of the Penicillium genus elucidates a diverse pangenome and 15 lateral gene transfer events.</title>
        <authorList>
            <person name="Petersen C."/>
            <person name="Sorensen T."/>
            <person name="Nielsen M.R."/>
            <person name="Sondergaard T.E."/>
            <person name="Sorensen J.L."/>
            <person name="Fitzpatrick D.A."/>
            <person name="Frisvad J.C."/>
            <person name="Nielsen K.L."/>
        </authorList>
    </citation>
    <scope>NUCLEOTIDE SEQUENCE</scope>
    <source>
        <strain evidence="2">IBT 21917</strain>
    </source>
</reference>
<accession>A0A9W9LM63</accession>